<dbReference type="InterPro" id="IPR036390">
    <property type="entry name" value="WH_DNA-bd_sf"/>
</dbReference>
<evidence type="ECO:0000313" key="3">
    <source>
        <dbReference type="Proteomes" id="UP000176087"/>
    </source>
</evidence>
<gene>
    <name evidence="2" type="ORF">AN215_14005</name>
</gene>
<feature type="transmembrane region" description="Helical" evidence="1">
    <location>
        <begin position="62"/>
        <end position="81"/>
    </location>
</feature>
<dbReference type="SUPFAM" id="SSF46785">
    <property type="entry name" value="Winged helix' DNA-binding domain"/>
    <property type="match status" value="1"/>
</dbReference>
<accession>A0A1E7JQJ2</accession>
<dbReference type="Gene3D" id="1.10.10.10">
    <property type="entry name" value="Winged helix-like DNA-binding domain superfamily/Winged helix DNA-binding domain"/>
    <property type="match status" value="1"/>
</dbReference>
<comment type="caution">
    <text evidence="2">The sequence shown here is derived from an EMBL/GenBank/DDBJ whole genome shotgun (WGS) entry which is preliminary data.</text>
</comment>
<organism evidence="2 3">
    <name type="scientific">Streptomyces abyssalis</name>
    <dbReference type="NCBI Taxonomy" id="933944"/>
    <lineage>
        <taxon>Bacteria</taxon>
        <taxon>Bacillati</taxon>
        <taxon>Actinomycetota</taxon>
        <taxon>Actinomycetes</taxon>
        <taxon>Kitasatosporales</taxon>
        <taxon>Streptomycetaceae</taxon>
        <taxon>Streptomyces</taxon>
    </lineage>
</organism>
<dbReference type="OrthoDB" id="9781958at2"/>
<dbReference type="AlphaFoldDB" id="A0A1E7JQJ2"/>
<keyword evidence="1" id="KW-0472">Membrane</keyword>
<reference evidence="2 3" key="1">
    <citation type="journal article" date="2016" name="Front. Microbiol.">
        <title>Comparative Genomics Analysis of Streptomyces Species Reveals Their Adaptation to the Marine Environment and Their Diversity at the Genomic Level.</title>
        <authorList>
            <person name="Tian X."/>
            <person name="Zhang Z."/>
            <person name="Yang T."/>
            <person name="Chen M."/>
            <person name="Li J."/>
            <person name="Chen F."/>
            <person name="Yang J."/>
            <person name="Li W."/>
            <person name="Zhang B."/>
            <person name="Zhang Z."/>
            <person name="Wu J."/>
            <person name="Zhang C."/>
            <person name="Long L."/>
            <person name="Xiao J."/>
        </authorList>
    </citation>
    <scope>NUCLEOTIDE SEQUENCE [LARGE SCALE GENOMIC DNA]</scope>
    <source>
        <strain evidence="2 3">SCSIO 10390</strain>
    </source>
</reference>
<dbReference type="Proteomes" id="UP000176087">
    <property type="component" value="Unassembled WGS sequence"/>
</dbReference>
<keyword evidence="1" id="KW-1133">Transmembrane helix</keyword>
<dbReference type="InterPro" id="IPR036388">
    <property type="entry name" value="WH-like_DNA-bd_sf"/>
</dbReference>
<dbReference type="RefSeq" id="WP_070031167.1">
    <property type="nucleotide sequence ID" value="NZ_LJGS01000036.1"/>
</dbReference>
<keyword evidence="3" id="KW-1185">Reference proteome</keyword>
<evidence type="ECO:0000313" key="2">
    <source>
        <dbReference type="EMBL" id="OEU90530.1"/>
    </source>
</evidence>
<dbReference type="STRING" id="933944.AN215_14005"/>
<protein>
    <submittedName>
        <fullName evidence="2">Uncharacterized protein</fullName>
    </submittedName>
</protein>
<evidence type="ECO:0000256" key="1">
    <source>
        <dbReference type="SAM" id="Phobius"/>
    </source>
</evidence>
<name>A0A1E7JQJ2_9ACTN</name>
<proteinExistence type="predicted"/>
<keyword evidence="1" id="KW-0812">Transmembrane</keyword>
<sequence>MSDEIIRYSRWHTPRVIVANALDVLADLADIVCALPGLYAGILAASAAIGDSPTYSPSDAPGLALAALACFGAGRIVRLVLTAPAKRLHPGYGHLPGWAVPARIRTQVHERLDENGESRAGEIADELDLPRSTVSCALRYLAADGMAVKSRWGVWTSTPHAQHRRPQVPLSGGEAR</sequence>
<dbReference type="EMBL" id="LJGT01000038">
    <property type="protein sequence ID" value="OEU90530.1"/>
    <property type="molecule type" value="Genomic_DNA"/>
</dbReference>
<feature type="transmembrane region" description="Helical" evidence="1">
    <location>
        <begin position="21"/>
        <end position="42"/>
    </location>
</feature>